<sequence length="360" mass="40398">MSTSTKLRVPHWRLELERDTMDAQKKNTPLAHESLIKLKRLYLQSVPAGSIVFDSLVPAGRVDWGYQDHLYNTILSKDATAYPPSGAYTRRFLKFLITSLEENLAEDEELHDSILTLYSDLMSSPDIVSDATRPTFITYLLPPIQSLSREETRVVISERKSVLSADGHTGARTWEAALALGEFFIVSPLPISKPIRECRVLELGAGTAFTSILLSKLGARYVLATDGDERVCENIHGNIFLNRNGDNMSVSRLLWGPCQENSTIYTNVWDLIIGGDITYDTRDISDLVYTLKKLLKANMGEGCKAIISATVRNESTLHEFDKELSTAGLSFEAREVGEPGRRLWYYESDTAIRIYTIYSS</sequence>
<dbReference type="InterPro" id="IPR019410">
    <property type="entry name" value="Methyltransf_16"/>
</dbReference>
<dbReference type="Pfam" id="PF10294">
    <property type="entry name" value="Methyltransf_16"/>
    <property type="match status" value="1"/>
</dbReference>
<protein>
    <submittedName>
        <fullName evidence="1">Uncharacterized protein</fullName>
    </submittedName>
</protein>
<proteinExistence type="predicted"/>
<dbReference type="InterPro" id="IPR029063">
    <property type="entry name" value="SAM-dependent_MTases_sf"/>
</dbReference>
<accession>A0AAV9UGW3</accession>
<dbReference type="Proteomes" id="UP001373714">
    <property type="component" value="Unassembled WGS sequence"/>
</dbReference>
<reference evidence="1 2" key="1">
    <citation type="submission" date="2019-10" db="EMBL/GenBank/DDBJ databases">
        <authorList>
            <person name="Palmer J.M."/>
        </authorList>
    </citation>
    <scope>NUCLEOTIDE SEQUENCE [LARGE SCALE GENOMIC DNA]</scope>
    <source>
        <strain evidence="1 2">TWF730</strain>
    </source>
</reference>
<dbReference type="Gene3D" id="3.40.50.150">
    <property type="entry name" value="Vaccinia Virus protein VP39"/>
    <property type="match status" value="1"/>
</dbReference>
<dbReference type="GO" id="GO:0005737">
    <property type="term" value="C:cytoplasm"/>
    <property type="evidence" value="ECO:0007669"/>
    <property type="project" value="TreeGrafter"/>
</dbReference>
<evidence type="ECO:0000313" key="1">
    <source>
        <dbReference type="EMBL" id="KAK6340424.1"/>
    </source>
</evidence>
<dbReference type="PANTHER" id="PTHR14614">
    <property type="entry name" value="HEPATOCELLULAR CARCINOMA-ASSOCIATED ANTIGEN"/>
    <property type="match status" value="1"/>
</dbReference>
<organism evidence="1 2">
    <name type="scientific">Orbilia blumenaviensis</name>
    <dbReference type="NCBI Taxonomy" id="1796055"/>
    <lineage>
        <taxon>Eukaryota</taxon>
        <taxon>Fungi</taxon>
        <taxon>Dikarya</taxon>
        <taxon>Ascomycota</taxon>
        <taxon>Pezizomycotina</taxon>
        <taxon>Orbiliomycetes</taxon>
        <taxon>Orbiliales</taxon>
        <taxon>Orbiliaceae</taxon>
        <taxon>Orbilia</taxon>
    </lineage>
</organism>
<dbReference type="AlphaFoldDB" id="A0AAV9UGW3"/>
<comment type="caution">
    <text evidence="1">The sequence shown here is derived from an EMBL/GenBank/DDBJ whole genome shotgun (WGS) entry which is preliminary data.</text>
</comment>
<keyword evidence="2" id="KW-1185">Reference proteome</keyword>
<dbReference type="SUPFAM" id="SSF53335">
    <property type="entry name" value="S-adenosyl-L-methionine-dependent methyltransferases"/>
    <property type="match status" value="1"/>
</dbReference>
<name>A0AAV9UGW3_9PEZI</name>
<gene>
    <name evidence="1" type="ORF">TWF730_002181</name>
</gene>
<dbReference type="CDD" id="cd02440">
    <property type="entry name" value="AdoMet_MTases"/>
    <property type="match status" value="1"/>
</dbReference>
<evidence type="ECO:0000313" key="2">
    <source>
        <dbReference type="Proteomes" id="UP001373714"/>
    </source>
</evidence>
<dbReference type="GO" id="GO:0008757">
    <property type="term" value="F:S-adenosylmethionine-dependent methyltransferase activity"/>
    <property type="evidence" value="ECO:0007669"/>
    <property type="project" value="UniProtKB-ARBA"/>
</dbReference>
<dbReference type="PANTHER" id="PTHR14614:SF130">
    <property type="entry name" value="PROTEIN-LYSINE N-METHYLTRANSFERASE EEF2KMT"/>
    <property type="match status" value="1"/>
</dbReference>
<dbReference type="EMBL" id="JAVHNS010000011">
    <property type="protein sequence ID" value="KAK6340424.1"/>
    <property type="molecule type" value="Genomic_DNA"/>
</dbReference>